<evidence type="ECO:0000259" key="1">
    <source>
        <dbReference type="Pfam" id="PF03992"/>
    </source>
</evidence>
<accession>A0A3A5M2P3</accession>
<dbReference type="AlphaFoldDB" id="A0A3A5M2P3"/>
<dbReference type="OrthoDB" id="9798157at2"/>
<dbReference type="InterPro" id="IPR011008">
    <property type="entry name" value="Dimeric_a/b-barrel"/>
</dbReference>
<dbReference type="InterPro" id="IPR007138">
    <property type="entry name" value="ABM_dom"/>
</dbReference>
<protein>
    <recommendedName>
        <fullName evidence="1">ABM domain-containing protein</fullName>
    </recommendedName>
</protein>
<proteinExistence type="predicted"/>
<dbReference type="Proteomes" id="UP000272560">
    <property type="component" value="Unassembled WGS sequence"/>
</dbReference>
<comment type="caution">
    <text evidence="2">The sequence shown here is derived from an EMBL/GenBank/DDBJ whole genome shotgun (WGS) entry which is preliminary data.</text>
</comment>
<dbReference type="SUPFAM" id="SSF54909">
    <property type="entry name" value="Dimeric alpha+beta barrel"/>
    <property type="match status" value="1"/>
</dbReference>
<dbReference type="Pfam" id="PF03992">
    <property type="entry name" value="ABM"/>
    <property type="match status" value="1"/>
</dbReference>
<dbReference type="EMBL" id="QZVT01000005">
    <property type="protein sequence ID" value="RJT79038.1"/>
    <property type="molecule type" value="Genomic_DNA"/>
</dbReference>
<evidence type="ECO:0000313" key="2">
    <source>
        <dbReference type="EMBL" id="RJT79038.1"/>
    </source>
</evidence>
<reference evidence="2 3" key="1">
    <citation type="submission" date="2018-09" db="EMBL/GenBank/DDBJ databases">
        <title>Novel species of Arthrobacter.</title>
        <authorList>
            <person name="Liu Q."/>
            <person name="Xin Y.-H."/>
        </authorList>
    </citation>
    <scope>NUCLEOTIDE SEQUENCE [LARGE SCALE GENOMIC DNA]</scope>
    <source>
        <strain evidence="2 3">Hz2</strain>
    </source>
</reference>
<sequence>MPLHRKKSTLIIEHATLTIRPDGHEAFLAAFPQVQAHLLASQGCRSVDLYPSVDREAVYLLRVTWDTLEDHTEVFPASEHGRAVLAELQNHAQALDIIHFDGVPVGTSA</sequence>
<gene>
    <name evidence="2" type="ORF">D6T63_10375</name>
</gene>
<keyword evidence="3" id="KW-1185">Reference proteome</keyword>
<evidence type="ECO:0000313" key="3">
    <source>
        <dbReference type="Proteomes" id="UP000272560"/>
    </source>
</evidence>
<feature type="domain" description="ABM" evidence="1">
    <location>
        <begin position="11"/>
        <end position="80"/>
    </location>
</feature>
<name>A0A3A5M2P3_9MICC</name>
<organism evidence="2 3">
    <name type="scientific">Arthrobacter cheniae</name>
    <dbReference type="NCBI Taxonomy" id="1258888"/>
    <lineage>
        <taxon>Bacteria</taxon>
        <taxon>Bacillati</taxon>
        <taxon>Actinomycetota</taxon>
        <taxon>Actinomycetes</taxon>
        <taxon>Micrococcales</taxon>
        <taxon>Micrococcaceae</taxon>
        <taxon>Arthrobacter</taxon>
    </lineage>
</organism>
<dbReference type="Gene3D" id="3.30.70.100">
    <property type="match status" value="1"/>
</dbReference>